<feature type="region of interest" description="Disordered" evidence="1">
    <location>
        <begin position="134"/>
        <end position="211"/>
    </location>
</feature>
<protein>
    <recommendedName>
        <fullName evidence="4">Collagen triple helix repeat protein</fullName>
    </recommendedName>
</protein>
<dbReference type="PANTHER" id="PTHR24023:SF1095">
    <property type="entry name" value="EGF-LIKE DOMAIN-CONTAINING PROTEIN"/>
    <property type="match status" value="1"/>
</dbReference>
<evidence type="ECO:0008006" key="4">
    <source>
        <dbReference type="Google" id="ProtNLM"/>
    </source>
</evidence>
<proteinExistence type="predicted"/>
<dbReference type="PROSITE" id="PS51257">
    <property type="entry name" value="PROKAR_LIPOPROTEIN"/>
    <property type="match status" value="1"/>
</dbReference>
<accession>A0ABN6NF77</accession>
<evidence type="ECO:0000256" key="1">
    <source>
        <dbReference type="SAM" id="MobiDB-lite"/>
    </source>
</evidence>
<dbReference type="InterPro" id="IPR050149">
    <property type="entry name" value="Collagen_superfamily"/>
</dbReference>
<organism evidence="2 3">
    <name type="scientific">Anaeromyxobacter paludicola</name>
    <dbReference type="NCBI Taxonomy" id="2918171"/>
    <lineage>
        <taxon>Bacteria</taxon>
        <taxon>Pseudomonadati</taxon>
        <taxon>Myxococcota</taxon>
        <taxon>Myxococcia</taxon>
        <taxon>Myxococcales</taxon>
        <taxon>Cystobacterineae</taxon>
        <taxon>Anaeromyxobacteraceae</taxon>
        <taxon>Anaeromyxobacter</taxon>
    </lineage>
</organism>
<feature type="region of interest" description="Disordered" evidence="1">
    <location>
        <begin position="20"/>
        <end position="77"/>
    </location>
</feature>
<evidence type="ECO:0000313" key="2">
    <source>
        <dbReference type="EMBL" id="BDG10702.1"/>
    </source>
</evidence>
<dbReference type="PANTHER" id="PTHR24023">
    <property type="entry name" value="COLLAGEN ALPHA"/>
    <property type="match status" value="1"/>
</dbReference>
<name>A0ABN6NF77_9BACT</name>
<feature type="compositionally biased region" description="Low complexity" evidence="1">
    <location>
        <begin position="32"/>
        <end position="77"/>
    </location>
</feature>
<sequence length="337" mass="31100">MMLRRRVAAALASALLAGCPNRDQYKGPKGDPGAQGPQGVTGPQGPAGAAGPAGPVGPAGATGAQGPPGATGPAGPVGAPGLGITWRGPWSASTRYAVNDAVQYLGSSYVASSPSTGSAPPAAGWALFAAQGATGAAGPQGVPGPQGLAGPAGATGPAGPQGAQGLPGPQGLAGPAGATGPAGPQGAQGLQGLQGVQGPAGPQGPAGAPGSPLAVVRDAAAALVGPLVAVAGAQVYTVETVGGSRVVLARDLASGAAVTTTPVYFTGAGCTGTPYGTGHALALGGRVYSLASTPTALSFGSTLAGGACGQGATATAFPGTDVGPEPAVAGPLSIVAQ</sequence>
<dbReference type="InterPro" id="IPR008160">
    <property type="entry name" value="Collagen"/>
</dbReference>
<dbReference type="Gene3D" id="2.10.10.20">
    <property type="entry name" value="Carbohydrate-binding module superfamily 5/12"/>
    <property type="match status" value="1"/>
</dbReference>
<evidence type="ECO:0000313" key="3">
    <source>
        <dbReference type="Proteomes" id="UP001162734"/>
    </source>
</evidence>
<gene>
    <name evidence="2" type="ORF">AMPC_38150</name>
</gene>
<dbReference type="Pfam" id="PF01391">
    <property type="entry name" value="Collagen"/>
    <property type="match status" value="2"/>
</dbReference>
<dbReference type="EMBL" id="AP025592">
    <property type="protein sequence ID" value="BDG10702.1"/>
    <property type="molecule type" value="Genomic_DNA"/>
</dbReference>
<reference evidence="3" key="1">
    <citation type="journal article" date="2022" name="Int. J. Syst. Evol. Microbiol.">
        <title>Anaeromyxobacter oryzae sp. nov., Anaeromyxobacter diazotrophicus sp. nov. and Anaeromyxobacter paludicola sp. nov., isolated from paddy soils.</title>
        <authorList>
            <person name="Itoh H."/>
            <person name="Xu Z."/>
            <person name="Mise K."/>
            <person name="Masuda Y."/>
            <person name="Ushijima N."/>
            <person name="Hayakawa C."/>
            <person name="Shiratori Y."/>
            <person name="Senoo K."/>
        </authorList>
    </citation>
    <scope>NUCLEOTIDE SEQUENCE [LARGE SCALE GENOMIC DNA]</scope>
    <source>
        <strain evidence="3">Red630</strain>
    </source>
</reference>
<keyword evidence="3" id="KW-1185">Reference proteome</keyword>
<dbReference type="Proteomes" id="UP001162734">
    <property type="component" value="Chromosome"/>
</dbReference>
<dbReference type="RefSeq" id="WP_248343207.1">
    <property type="nucleotide sequence ID" value="NZ_AP025592.1"/>
</dbReference>